<dbReference type="InterPro" id="IPR011004">
    <property type="entry name" value="Trimer_LpxA-like_sf"/>
</dbReference>
<dbReference type="EMBL" id="FNIM01000001">
    <property type="protein sequence ID" value="SDN22201.1"/>
    <property type="molecule type" value="Genomic_DNA"/>
</dbReference>
<gene>
    <name evidence="1" type="ORF">SAMN05216355_101285</name>
</gene>
<dbReference type="CDD" id="cd03349">
    <property type="entry name" value="LbH_XAT"/>
    <property type="match status" value="1"/>
</dbReference>
<dbReference type="PANTHER" id="PTHR43300:SF11">
    <property type="entry name" value="ACETYLTRANSFERASE RV3034C-RELATED"/>
    <property type="match status" value="1"/>
</dbReference>
<organism evidence="1 2">
    <name type="scientific">Actinomyces ruminicola</name>
    <dbReference type="NCBI Taxonomy" id="332524"/>
    <lineage>
        <taxon>Bacteria</taxon>
        <taxon>Bacillati</taxon>
        <taxon>Actinomycetota</taxon>
        <taxon>Actinomycetes</taxon>
        <taxon>Actinomycetales</taxon>
        <taxon>Actinomycetaceae</taxon>
        <taxon>Actinomyces</taxon>
    </lineage>
</organism>
<dbReference type="PANTHER" id="PTHR43300">
    <property type="entry name" value="ACETYLTRANSFERASE"/>
    <property type="match status" value="1"/>
</dbReference>
<dbReference type="SUPFAM" id="SSF51161">
    <property type="entry name" value="Trimeric LpxA-like enzymes"/>
    <property type="match status" value="1"/>
</dbReference>
<sequence length="304" mass="32944">MGLSSIALLKISDYLSPPLRTLAGVPPTGGLMSAICRCRWFVRTGVPWKIDADWTCVMREVIFGSPELEGFLDERAVFLDVVRGWGASTERRIEFDSGVRVEGYTGFYGGGPIVDMGAFSYSQSPLTLGMIIGRYCSIGSGLTVQKTVPRIGAFSTSNVAYERGGPVMRRAATLTSLPDADRSYRVVHRAPVIGHDVWIGMNTFLGRGVKVGIGAVVRDCSVVLDDVPPYAIVEGNPASIVGFRFSADIIERLLATRWWKRPLDQVVGVLTSDVESAIDDLERQQPGVLAVPVVTGSDLIGFSR</sequence>
<dbReference type="InterPro" id="IPR050179">
    <property type="entry name" value="Trans_hexapeptide_repeat"/>
</dbReference>
<dbReference type="Gene3D" id="2.160.10.10">
    <property type="entry name" value="Hexapeptide repeat proteins"/>
    <property type="match status" value="1"/>
</dbReference>
<name>A0A1G9ZMI9_9ACTO</name>
<accession>A0A1G9ZMI9</accession>
<dbReference type="AlphaFoldDB" id="A0A1G9ZMI9"/>
<proteinExistence type="predicted"/>
<dbReference type="GO" id="GO:0016740">
    <property type="term" value="F:transferase activity"/>
    <property type="evidence" value="ECO:0007669"/>
    <property type="project" value="UniProtKB-KW"/>
</dbReference>
<keyword evidence="1" id="KW-0808">Transferase</keyword>
<dbReference type="Proteomes" id="UP000198541">
    <property type="component" value="Unassembled WGS sequence"/>
</dbReference>
<keyword evidence="2" id="KW-1185">Reference proteome</keyword>
<evidence type="ECO:0000313" key="2">
    <source>
        <dbReference type="Proteomes" id="UP000198541"/>
    </source>
</evidence>
<reference evidence="2" key="1">
    <citation type="submission" date="2016-10" db="EMBL/GenBank/DDBJ databases">
        <authorList>
            <person name="Varghese N."/>
            <person name="Submissions S."/>
        </authorList>
    </citation>
    <scope>NUCLEOTIDE SEQUENCE [LARGE SCALE GENOMIC DNA]</scope>
    <source>
        <strain evidence="2">DSM 27982</strain>
    </source>
</reference>
<evidence type="ECO:0000313" key="1">
    <source>
        <dbReference type="EMBL" id="SDN22201.1"/>
    </source>
</evidence>
<protein>
    <submittedName>
        <fullName evidence="1">Transferase hexapeptide (Six repeat-containing protein)</fullName>
    </submittedName>
</protein>